<accession>V5Z8P5</accession>
<dbReference type="STRING" id="1161919.EPIR_1955"/>
<comment type="catalytic activity">
    <reaction evidence="7">
        <text>ATP + H2O = ADP + phosphate + H(+)</text>
        <dbReference type="Rhea" id="RHEA:13065"/>
        <dbReference type="ChEBI" id="CHEBI:15377"/>
        <dbReference type="ChEBI" id="CHEBI:15378"/>
        <dbReference type="ChEBI" id="CHEBI:30616"/>
        <dbReference type="ChEBI" id="CHEBI:43474"/>
        <dbReference type="ChEBI" id="CHEBI:456216"/>
        <dbReference type="EC" id="3.6.4.13"/>
    </reaction>
</comment>
<sequence>MQAQQSETITMSDTSQSILTALYSRLDTLMLRDRQRLLRRLQGAKKIKNSTLPEALVEELSAEITLAEQRITARRAATPTIRYPENLPVSQKKQEIADAISANQVVIVAGETGSGKTTQLPKICLELGRGIRGLIGHTQPRRLAARTVAERIASELEISLGGCVGYKVRFNDRVSDTTQVKLMTDGILLAEIQQDRLLMQYDTIIIDEAHERSLNIDFILGYLRELLPKRPDLKVIITSATIDPQRFSRHFNHAPVIEVSGRTYPVEVRYRPVVEEADDSERDQLQAIFDAVDELGRESRGDILIFMSGEREIRDTADALNKRDLPHTEILPLYARLSNAEQNRVFQSHAGRRIVLATNVAETSLTVPGIKYVIDPGTARISRYSFRTKVQRLPIEAISQASANQRKGRCGRVSEGICIRLYAEDDFLSRPAFTDPEILRTNLASVILQMTALGLGDISAFPFVEAPDRRNVQDGVRLLEELGAITLADNQHYRLTPSGRALAQLPVDPRLAKMVLEAQKYGCVREVMIITAALSIQDPRERPADKKQASDEKHQRFADKESDFIAFVNLWNWLQEQQKALSSSQFRRQCKTDYLNYLRVREWQDIYTQLRQVVRELGLPVNTEPAELREIHTALLTGLLSHIGQKDSDKQEFTGARNARFAIFPGSGLFKKPPKWTMVAELVETSRLWGRIAARIEPEWIEPVAQHLIKRSYSEPHWEKAQGAVIASEKVTLYGLPIVAARKVNYAPIDPLLSRELFIRHALVEGDWQTRHAFFKANLKLRAEVEELEHKSRRRDILVDDETLFAFYDQRIGHEVVSARHFDRWWKTLSRDEPERLNFAKEMLIKQGADKVSQLDYPNFWHLGNLKLRLSYQFEPGADADGVTVFIPLPLLNQVDDSGFEWQIPGVRRELVIALIKSLPKPLRRNFVPAPNYADAFLARVTTTEIPLLDSLEREFRRMSGVTLERDSWQWDLVPDHLKITFRIVDEQNHKLAEGKDLTALKAQLKGKVQETLSQVADDGLEQRGLHIWSFGDLPDHFEQKRGNYRVEAWPALVDEKDSVAIRLFDSQHEQQKAMWHGQRRLLLLNIPSPIKYLHEKLPNKAKLGLYFNPYGKVLDLIDDCIACGVDRLIAEFGGPSWQQQGFEQLHDKVRSDLNEAVVDIAQRVEQILTAVFNINKRLKGRVDMTMALALSDIKAQMGGLVYRGFVTGNGWKRLGDTLRYLQAIERRLEKVAVDPHSDRARMLKVESVQQAWSTWLNKLPPQRKDDDDVQAIRWMIEELRVSLFAQQLGTPYPISEKRILQAMEQIVA</sequence>
<dbReference type="GO" id="GO:0005524">
    <property type="term" value="F:ATP binding"/>
    <property type="evidence" value="ECO:0007669"/>
    <property type="project" value="UniProtKB-KW"/>
</dbReference>
<dbReference type="Gene3D" id="3.40.50.300">
    <property type="entry name" value="P-loop containing nucleotide triphosphate hydrolases"/>
    <property type="match status" value="2"/>
</dbReference>
<proteinExistence type="inferred from homology"/>
<comment type="caution">
    <text evidence="10">The sequence shown here is derived from an EMBL/GenBank/DDBJ whole genome shotgun (WGS) entry which is preliminary data.</text>
</comment>
<feature type="domain" description="Helicase ATP-binding" evidence="8">
    <location>
        <begin position="97"/>
        <end position="260"/>
    </location>
</feature>
<dbReference type="Gene3D" id="1.20.120.1080">
    <property type="match status" value="1"/>
</dbReference>
<dbReference type="SMART" id="SM00490">
    <property type="entry name" value="HELICc"/>
    <property type="match status" value="1"/>
</dbReference>
<keyword evidence="11" id="KW-1185">Reference proteome</keyword>
<dbReference type="InterPro" id="IPR011545">
    <property type="entry name" value="DEAD/DEAH_box_helicase_dom"/>
</dbReference>
<evidence type="ECO:0000313" key="11">
    <source>
        <dbReference type="Proteomes" id="UP000018217"/>
    </source>
</evidence>
<dbReference type="SUPFAM" id="SSF52540">
    <property type="entry name" value="P-loop containing nucleoside triphosphate hydrolases"/>
    <property type="match status" value="1"/>
</dbReference>
<evidence type="ECO:0000256" key="7">
    <source>
        <dbReference type="ARBA" id="ARBA00047984"/>
    </source>
</evidence>
<dbReference type="Pfam" id="PF11898">
    <property type="entry name" value="DUF3418"/>
    <property type="match status" value="1"/>
</dbReference>
<dbReference type="FunFam" id="3.40.50.300:FF:000575">
    <property type="entry name" value="ATP-dependent helicase hrpA"/>
    <property type="match status" value="1"/>
</dbReference>
<dbReference type="PANTHER" id="PTHR18934">
    <property type="entry name" value="ATP-DEPENDENT RNA HELICASE"/>
    <property type="match status" value="1"/>
</dbReference>
<evidence type="ECO:0000256" key="4">
    <source>
        <dbReference type="ARBA" id="ARBA00022801"/>
    </source>
</evidence>
<dbReference type="Pfam" id="PF21010">
    <property type="entry name" value="HA2_C"/>
    <property type="match status" value="1"/>
</dbReference>
<dbReference type="Pfam" id="PF04408">
    <property type="entry name" value="WHD_HA2"/>
    <property type="match status" value="1"/>
</dbReference>
<dbReference type="SMART" id="SM00847">
    <property type="entry name" value="HA2"/>
    <property type="match status" value="1"/>
</dbReference>
<dbReference type="FunFam" id="3.40.50.300:FF:000439">
    <property type="entry name" value="ATP-dependent RNA helicase HrpA"/>
    <property type="match status" value="1"/>
</dbReference>
<keyword evidence="4 10" id="KW-0378">Hydrolase</keyword>
<keyword evidence="6" id="KW-0067">ATP-binding</keyword>
<dbReference type="InterPro" id="IPR001650">
    <property type="entry name" value="Helicase_C-like"/>
</dbReference>
<dbReference type="Pfam" id="PF00271">
    <property type="entry name" value="Helicase_C"/>
    <property type="match status" value="1"/>
</dbReference>
<evidence type="ECO:0000256" key="1">
    <source>
        <dbReference type="ARBA" id="ARBA00008792"/>
    </source>
</evidence>
<dbReference type="InterPro" id="IPR048333">
    <property type="entry name" value="HA2_WH"/>
</dbReference>
<evidence type="ECO:0000259" key="8">
    <source>
        <dbReference type="PROSITE" id="PS51192"/>
    </source>
</evidence>
<evidence type="ECO:0000256" key="6">
    <source>
        <dbReference type="ARBA" id="ARBA00022840"/>
    </source>
</evidence>
<keyword evidence="5 10" id="KW-0347">Helicase</keyword>
<dbReference type="FunFam" id="1.20.120.1080:FF:000005">
    <property type="entry name" value="ATP-dependent helicase HrpA"/>
    <property type="match status" value="1"/>
</dbReference>
<dbReference type="InterPro" id="IPR024590">
    <property type="entry name" value="HrpA_C"/>
</dbReference>
<dbReference type="SMART" id="SM00487">
    <property type="entry name" value="DEXDc"/>
    <property type="match status" value="1"/>
</dbReference>
<feature type="domain" description="Helicase C-terminal" evidence="9">
    <location>
        <begin position="284"/>
        <end position="454"/>
    </location>
</feature>
<reference evidence="10 11" key="1">
    <citation type="journal article" date="2013" name="Syst. Appl. Microbiol.">
        <title>Phylogenetic position and virulence apparatus of the pear flower necrosis pathogen Erwinia piriflorinigrans CFBP 5888T as assessed by comparative genomics.</title>
        <authorList>
            <person name="Smits T.H."/>
            <person name="Rezzonico F."/>
            <person name="Lopez M.M."/>
            <person name="Blom J."/>
            <person name="Goesmann A."/>
            <person name="Frey J.E."/>
            <person name="Duffy B."/>
        </authorList>
    </citation>
    <scope>NUCLEOTIDE SEQUENCE [LARGE SCALE GENOMIC DNA]</scope>
    <source>
        <strain evidence="11">CFBP5888</strain>
    </source>
</reference>
<gene>
    <name evidence="10" type="primary">hrpA</name>
    <name evidence="10" type="ORF">EPIR_1955</name>
</gene>
<evidence type="ECO:0000256" key="3">
    <source>
        <dbReference type="ARBA" id="ARBA00022741"/>
    </source>
</evidence>
<dbReference type="CDD" id="cd18791">
    <property type="entry name" value="SF2_C_RHA"/>
    <property type="match status" value="1"/>
</dbReference>
<dbReference type="PROSITE" id="PS51192">
    <property type="entry name" value="HELICASE_ATP_BIND_1"/>
    <property type="match status" value="1"/>
</dbReference>
<dbReference type="NCBIfam" id="TIGR01967">
    <property type="entry name" value="DEAH_box_HrpA"/>
    <property type="match status" value="1"/>
</dbReference>
<dbReference type="InterPro" id="IPR003593">
    <property type="entry name" value="AAA+_ATPase"/>
</dbReference>
<dbReference type="PROSITE" id="PS51194">
    <property type="entry name" value="HELICASE_CTER"/>
    <property type="match status" value="1"/>
</dbReference>
<dbReference type="Proteomes" id="UP000018217">
    <property type="component" value="Unassembled WGS sequence"/>
</dbReference>
<evidence type="ECO:0000313" key="10">
    <source>
        <dbReference type="EMBL" id="CCG87320.1"/>
    </source>
</evidence>
<dbReference type="GO" id="GO:0016887">
    <property type="term" value="F:ATP hydrolysis activity"/>
    <property type="evidence" value="ECO:0007669"/>
    <property type="project" value="RHEA"/>
</dbReference>
<dbReference type="InterPro" id="IPR007502">
    <property type="entry name" value="Helicase-assoc_dom"/>
</dbReference>
<dbReference type="EMBL" id="CAHS01000015">
    <property type="protein sequence ID" value="CCG87320.1"/>
    <property type="molecule type" value="Genomic_DNA"/>
</dbReference>
<evidence type="ECO:0000256" key="2">
    <source>
        <dbReference type="ARBA" id="ARBA00012552"/>
    </source>
</evidence>
<evidence type="ECO:0000259" key="9">
    <source>
        <dbReference type="PROSITE" id="PS51194"/>
    </source>
</evidence>
<dbReference type="GO" id="GO:0003724">
    <property type="term" value="F:RNA helicase activity"/>
    <property type="evidence" value="ECO:0007669"/>
    <property type="project" value="UniProtKB-EC"/>
</dbReference>
<dbReference type="GO" id="GO:0003723">
    <property type="term" value="F:RNA binding"/>
    <property type="evidence" value="ECO:0007669"/>
    <property type="project" value="TreeGrafter"/>
</dbReference>
<organism evidence="10 11">
    <name type="scientific">Erwinia piriflorinigrans CFBP 5888</name>
    <dbReference type="NCBI Taxonomy" id="1161919"/>
    <lineage>
        <taxon>Bacteria</taxon>
        <taxon>Pseudomonadati</taxon>
        <taxon>Pseudomonadota</taxon>
        <taxon>Gammaproteobacteria</taxon>
        <taxon>Enterobacterales</taxon>
        <taxon>Erwiniaceae</taxon>
        <taxon>Erwinia</taxon>
    </lineage>
</organism>
<evidence type="ECO:0000256" key="5">
    <source>
        <dbReference type="ARBA" id="ARBA00022806"/>
    </source>
</evidence>
<dbReference type="InterPro" id="IPR010222">
    <property type="entry name" value="RNA_helicase_HrpA"/>
</dbReference>
<comment type="similarity">
    <text evidence="1">Belongs to the DEAD box helicase family. DEAH subfamily.</text>
</comment>
<dbReference type="InterPro" id="IPR014001">
    <property type="entry name" value="Helicase_ATP-bd"/>
</dbReference>
<dbReference type="SMART" id="SM00382">
    <property type="entry name" value="AAA"/>
    <property type="match status" value="1"/>
</dbReference>
<dbReference type="PANTHER" id="PTHR18934:SF99">
    <property type="entry name" value="ATP-DEPENDENT RNA HELICASE DHX37-RELATED"/>
    <property type="match status" value="1"/>
</dbReference>
<dbReference type="InterPro" id="IPR027417">
    <property type="entry name" value="P-loop_NTPase"/>
</dbReference>
<dbReference type="EC" id="3.6.4.13" evidence="2"/>
<dbReference type="CDD" id="cd17989">
    <property type="entry name" value="DEXHc_HrpA"/>
    <property type="match status" value="1"/>
</dbReference>
<dbReference type="Pfam" id="PF00270">
    <property type="entry name" value="DEAD"/>
    <property type="match status" value="1"/>
</dbReference>
<dbReference type="Pfam" id="PF07717">
    <property type="entry name" value="OB_NTP_bind"/>
    <property type="match status" value="1"/>
</dbReference>
<protein>
    <recommendedName>
        <fullName evidence="2">RNA helicase</fullName>
        <ecNumber evidence="2">3.6.4.13</ecNumber>
    </recommendedName>
</protein>
<keyword evidence="3" id="KW-0547">Nucleotide-binding</keyword>
<dbReference type="InterPro" id="IPR011709">
    <property type="entry name" value="DEAD-box_helicase_OB_fold"/>
</dbReference>
<dbReference type="NCBIfam" id="NF008348">
    <property type="entry name" value="PRK11131.1"/>
    <property type="match status" value="1"/>
</dbReference>
<name>V5Z8P5_9GAMM</name>